<feature type="domain" description="Glycosyltransferase 2-like" evidence="2">
    <location>
        <begin position="17"/>
        <end position="118"/>
    </location>
</feature>
<dbReference type="PANTHER" id="PTHR43630">
    <property type="entry name" value="POLY-BETA-1,6-N-ACETYL-D-GLUCOSAMINE SYNTHASE"/>
    <property type="match status" value="1"/>
</dbReference>
<dbReference type="PANTHER" id="PTHR43630:SF2">
    <property type="entry name" value="GLYCOSYLTRANSFERASE"/>
    <property type="match status" value="1"/>
</dbReference>
<name>A0A1B9EA20_9FLAO</name>
<protein>
    <submittedName>
        <fullName evidence="3">Glycosyl transferase family 2</fullName>
    </submittedName>
</protein>
<accession>A0A1B9EA20</accession>
<evidence type="ECO:0000259" key="2">
    <source>
        <dbReference type="Pfam" id="PF00535"/>
    </source>
</evidence>
<dbReference type="Proteomes" id="UP000093510">
    <property type="component" value="Unassembled WGS sequence"/>
</dbReference>
<dbReference type="InterPro" id="IPR029044">
    <property type="entry name" value="Nucleotide-diphossugar_trans"/>
</dbReference>
<dbReference type="GO" id="GO:0016740">
    <property type="term" value="F:transferase activity"/>
    <property type="evidence" value="ECO:0007669"/>
    <property type="project" value="UniProtKB-KW"/>
</dbReference>
<organism evidence="3 4">
    <name type="scientific">Flavobacterium crassostreae</name>
    <dbReference type="NCBI Taxonomy" id="1763534"/>
    <lineage>
        <taxon>Bacteria</taxon>
        <taxon>Pseudomonadati</taxon>
        <taxon>Bacteroidota</taxon>
        <taxon>Flavobacteriia</taxon>
        <taxon>Flavobacteriales</taxon>
        <taxon>Flavobacteriaceae</taxon>
        <taxon>Flavobacterium</taxon>
    </lineage>
</organism>
<comment type="caution">
    <text evidence="3">The sequence shown here is derived from an EMBL/GenBank/DDBJ whole genome shotgun (WGS) entry which is preliminary data.</text>
</comment>
<keyword evidence="4" id="KW-1185">Reference proteome</keyword>
<dbReference type="Gene3D" id="3.90.550.10">
    <property type="entry name" value="Spore Coat Polysaccharide Biosynthesis Protein SpsA, Chain A"/>
    <property type="match status" value="1"/>
</dbReference>
<gene>
    <name evidence="3" type="ORF">LPBF_01570</name>
</gene>
<dbReference type="EMBL" id="LVEP01000002">
    <property type="protein sequence ID" value="OCB78796.1"/>
    <property type="molecule type" value="Genomic_DNA"/>
</dbReference>
<proteinExistence type="inferred from homology"/>
<reference evidence="3 4" key="1">
    <citation type="submission" date="2016-03" db="EMBL/GenBank/DDBJ databases">
        <authorList>
            <person name="Ploux O."/>
        </authorList>
    </citation>
    <scope>NUCLEOTIDE SEQUENCE [LARGE SCALE GENOMIC DNA]</scope>
    <source>
        <strain evidence="3 4">LPB0076</strain>
    </source>
</reference>
<dbReference type="Pfam" id="PF00535">
    <property type="entry name" value="Glycos_transf_2"/>
    <property type="match status" value="1"/>
</dbReference>
<sequence>MNRNQNNLKPKITALAITFNEEENIQRYVSSLAFADEIIFVDSNSTDNTAAIAQKMGVTVFRRDFDSFSKQRNFALKKATNDWIVFFDLDEIITASLEKEIITAITNPKEFVAFTIKRNLFFMGKKIRYGGWQTDKVIRVFNKKYCQYNGNLVHESIATNGAVGRLKESANHYSYKSFDNYNAKLNLYSKLQAEGLYIKKTKPNGYHFFIRPSYRFLWQYLYRLGFLDGKEGFILAYIHSFAVLKRYLQLWMMYRKIE</sequence>
<dbReference type="STRING" id="1763534.GCA_001831475_01646"/>
<dbReference type="CDD" id="cd02511">
    <property type="entry name" value="Beta4Glucosyltransferase"/>
    <property type="match status" value="1"/>
</dbReference>
<comment type="similarity">
    <text evidence="1">Belongs to the glycosyltransferase 2 family. WaaE/KdtX subfamily.</text>
</comment>
<dbReference type="AlphaFoldDB" id="A0A1B9EA20"/>
<dbReference type="InterPro" id="IPR001173">
    <property type="entry name" value="Glyco_trans_2-like"/>
</dbReference>
<evidence type="ECO:0000313" key="3">
    <source>
        <dbReference type="EMBL" id="OCB78796.1"/>
    </source>
</evidence>
<dbReference type="SUPFAM" id="SSF53448">
    <property type="entry name" value="Nucleotide-diphospho-sugar transferases"/>
    <property type="match status" value="1"/>
</dbReference>
<evidence type="ECO:0000256" key="1">
    <source>
        <dbReference type="ARBA" id="ARBA00038494"/>
    </source>
</evidence>
<evidence type="ECO:0000313" key="4">
    <source>
        <dbReference type="Proteomes" id="UP000093510"/>
    </source>
</evidence>
<keyword evidence="3" id="KW-0808">Transferase</keyword>